<dbReference type="AlphaFoldDB" id="A0A1I2A6X9"/>
<accession>A0A1I2A6X9</accession>
<sequence length="61" mass="6745">MEQRLTYPGAVRLLIMGPLRVWRGDVEAGAVLRSFQDGGPRRLRAGPCRLADRLPSAGDLR</sequence>
<proteinExistence type="predicted"/>
<evidence type="ECO:0000313" key="1">
    <source>
        <dbReference type="EMBL" id="SFE39537.1"/>
    </source>
</evidence>
<reference evidence="1 2" key="1">
    <citation type="submission" date="2016-10" db="EMBL/GenBank/DDBJ databases">
        <authorList>
            <person name="de Groot N.N."/>
        </authorList>
    </citation>
    <scope>NUCLEOTIDE SEQUENCE [LARGE SCALE GENOMIC DNA]</scope>
    <source>
        <strain evidence="1 2">DSM 43019</strain>
    </source>
</reference>
<organism evidence="1 2">
    <name type="scientific">Actinoplanes philippinensis</name>
    <dbReference type="NCBI Taxonomy" id="35752"/>
    <lineage>
        <taxon>Bacteria</taxon>
        <taxon>Bacillati</taxon>
        <taxon>Actinomycetota</taxon>
        <taxon>Actinomycetes</taxon>
        <taxon>Micromonosporales</taxon>
        <taxon>Micromonosporaceae</taxon>
        <taxon>Actinoplanes</taxon>
    </lineage>
</organism>
<keyword evidence="2" id="KW-1185">Reference proteome</keyword>
<evidence type="ECO:0000313" key="2">
    <source>
        <dbReference type="Proteomes" id="UP000199645"/>
    </source>
</evidence>
<protein>
    <submittedName>
        <fullName evidence="1">Uncharacterized protein</fullName>
    </submittedName>
</protein>
<dbReference type="STRING" id="35752.SAMN05421541_101539"/>
<name>A0A1I2A6X9_9ACTN</name>
<dbReference type="Proteomes" id="UP000199645">
    <property type="component" value="Unassembled WGS sequence"/>
</dbReference>
<dbReference type="EMBL" id="FONV01000001">
    <property type="protein sequence ID" value="SFE39537.1"/>
    <property type="molecule type" value="Genomic_DNA"/>
</dbReference>
<dbReference type="RefSeq" id="WP_143133583.1">
    <property type="nucleotide sequence ID" value="NZ_BOMT01000010.1"/>
</dbReference>
<gene>
    <name evidence="1" type="ORF">SAMN05421541_101539</name>
</gene>